<keyword evidence="12" id="KW-1185">Reference proteome</keyword>
<keyword evidence="4 10" id="KW-0460">Magnesium</keyword>
<dbReference type="EC" id="1.1.1.262" evidence="10"/>
<dbReference type="Pfam" id="PF04166">
    <property type="entry name" value="PdxA"/>
    <property type="match status" value="1"/>
</dbReference>
<comment type="subcellular location">
    <subcellularLocation>
        <location evidence="10">Cytoplasm</location>
    </subcellularLocation>
</comment>
<dbReference type="AlphaFoldDB" id="A0A918P0C8"/>
<dbReference type="PANTHER" id="PTHR30004:SF5">
    <property type="entry name" value="4-HYDROXYTHREONINE-4-PHOSPHATE DEHYDROGENASE"/>
    <property type="match status" value="1"/>
</dbReference>
<evidence type="ECO:0000256" key="9">
    <source>
        <dbReference type="ARBA" id="ARBA00023285"/>
    </source>
</evidence>
<evidence type="ECO:0000313" key="11">
    <source>
        <dbReference type="EMBL" id="GGY10011.1"/>
    </source>
</evidence>
<dbReference type="Gene3D" id="3.40.718.10">
    <property type="entry name" value="Isopropylmalate Dehydrogenase"/>
    <property type="match status" value="1"/>
</dbReference>
<reference evidence="11" key="1">
    <citation type="journal article" date="2014" name="Int. J. Syst. Evol. Microbiol.">
        <title>Complete genome sequence of Corynebacterium casei LMG S-19264T (=DSM 44701T), isolated from a smear-ripened cheese.</title>
        <authorList>
            <consortium name="US DOE Joint Genome Institute (JGI-PGF)"/>
            <person name="Walter F."/>
            <person name="Albersmeier A."/>
            <person name="Kalinowski J."/>
            <person name="Ruckert C."/>
        </authorList>
    </citation>
    <scope>NUCLEOTIDE SEQUENCE</scope>
    <source>
        <strain evidence="11">KCTC 32182</strain>
    </source>
</reference>
<comment type="catalytic activity">
    <reaction evidence="10">
        <text>4-(phosphooxy)-L-threonine + NAD(+) = 3-amino-2-oxopropyl phosphate + CO2 + NADH</text>
        <dbReference type="Rhea" id="RHEA:32275"/>
        <dbReference type="ChEBI" id="CHEBI:16526"/>
        <dbReference type="ChEBI" id="CHEBI:57279"/>
        <dbReference type="ChEBI" id="CHEBI:57540"/>
        <dbReference type="ChEBI" id="CHEBI:57945"/>
        <dbReference type="ChEBI" id="CHEBI:58452"/>
        <dbReference type="EC" id="1.1.1.262"/>
    </reaction>
</comment>
<keyword evidence="9 10" id="KW-0170">Cobalt</keyword>
<protein>
    <recommendedName>
        <fullName evidence="10">4-hydroxythreonine-4-phosphate dehydrogenase</fullName>
        <ecNumber evidence="10">1.1.1.262</ecNumber>
    </recommendedName>
    <alternativeName>
        <fullName evidence="10">4-(phosphohydroxy)-L-threonine dehydrogenase</fullName>
    </alternativeName>
</protein>
<evidence type="ECO:0000256" key="6">
    <source>
        <dbReference type="ARBA" id="ARBA00023002"/>
    </source>
</evidence>
<evidence type="ECO:0000256" key="1">
    <source>
        <dbReference type="ARBA" id="ARBA00022490"/>
    </source>
</evidence>
<dbReference type="GO" id="GO:0042823">
    <property type="term" value="P:pyridoxal phosphate biosynthetic process"/>
    <property type="evidence" value="ECO:0007669"/>
    <property type="project" value="UniProtKB-UniRule"/>
</dbReference>
<dbReference type="SUPFAM" id="SSF53659">
    <property type="entry name" value="Isocitrate/Isopropylmalate dehydrogenase-like"/>
    <property type="match status" value="1"/>
</dbReference>
<comment type="miscellaneous">
    <text evidence="10">The active site is located at the dimer interface.</text>
</comment>
<feature type="binding site" evidence="10">
    <location>
        <position position="132"/>
    </location>
    <ligand>
        <name>substrate</name>
    </ligand>
</feature>
<keyword evidence="2 10" id="KW-0479">Metal-binding</keyword>
<dbReference type="NCBIfam" id="TIGR00557">
    <property type="entry name" value="pdxA"/>
    <property type="match status" value="1"/>
</dbReference>
<evidence type="ECO:0000313" key="12">
    <source>
        <dbReference type="Proteomes" id="UP000645257"/>
    </source>
</evidence>
<comment type="similarity">
    <text evidence="10">Belongs to the PdxA family.</text>
</comment>
<comment type="pathway">
    <text evidence="10">Cofactor biosynthesis; pyridoxine 5'-phosphate biosynthesis; pyridoxine 5'-phosphate from D-erythrose 4-phosphate: step 4/5.</text>
</comment>
<evidence type="ECO:0000256" key="4">
    <source>
        <dbReference type="ARBA" id="ARBA00022842"/>
    </source>
</evidence>
<organism evidence="11 12">
    <name type="scientific">Paludibacterium paludis</name>
    <dbReference type="NCBI Taxonomy" id="1225769"/>
    <lineage>
        <taxon>Bacteria</taxon>
        <taxon>Pseudomonadati</taxon>
        <taxon>Pseudomonadota</taxon>
        <taxon>Betaproteobacteria</taxon>
        <taxon>Neisseriales</taxon>
        <taxon>Chromobacteriaceae</taxon>
        <taxon>Paludibacterium</taxon>
    </lineage>
</organism>
<evidence type="ECO:0000256" key="10">
    <source>
        <dbReference type="HAMAP-Rule" id="MF_00536"/>
    </source>
</evidence>
<dbReference type="Proteomes" id="UP000645257">
    <property type="component" value="Unassembled WGS sequence"/>
</dbReference>
<dbReference type="GO" id="GO:0008615">
    <property type="term" value="P:pyridoxine biosynthetic process"/>
    <property type="evidence" value="ECO:0007669"/>
    <property type="project" value="UniProtKB-UniRule"/>
</dbReference>
<dbReference type="PANTHER" id="PTHR30004">
    <property type="entry name" value="4-HYDROXYTHREONINE-4-PHOSPHATE DEHYDROGENASE"/>
    <property type="match status" value="1"/>
</dbReference>
<dbReference type="GO" id="GO:0050897">
    <property type="term" value="F:cobalt ion binding"/>
    <property type="evidence" value="ECO:0007669"/>
    <property type="project" value="UniProtKB-UniRule"/>
</dbReference>
<evidence type="ECO:0000256" key="5">
    <source>
        <dbReference type="ARBA" id="ARBA00022857"/>
    </source>
</evidence>
<evidence type="ECO:0000256" key="3">
    <source>
        <dbReference type="ARBA" id="ARBA00022833"/>
    </source>
</evidence>
<feature type="binding site" evidence="10">
    <location>
        <position position="162"/>
    </location>
    <ligand>
        <name>a divalent metal cation</name>
        <dbReference type="ChEBI" id="CHEBI:60240"/>
        <note>ligand shared between dimeric partners</note>
    </ligand>
</feature>
<evidence type="ECO:0000256" key="2">
    <source>
        <dbReference type="ARBA" id="ARBA00022723"/>
    </source>
</evidence>
<comment type="subunit">
    <text evidence="10">Homodimer.</text>
</comment>
<sequence length="322" mass="33598">MTRPILAVTAGEPAGIGPDIVLALAGRHTAARPVIIADRGLLEARARQLGLSVSFSGYDQGCDPGPGVLEIRHVPLAHPAQAGRLDPANARYVLDTLDIAIDGCQSGEFAGMVTAPVHKGVINDAGVPFTGHTEYLAERTATGKVVMMLAGSGMRVALATTHLPLRDVADAITRDGLTEVLRILHKDLVNRFRIADPVILVAGLNPHAGEGGYLGREEIDIIGPVLDTLRAEGLRLVGPLPADTLFGQEKLAGADAVLAMYHDQGLPVLKHASFGEGINITLGLPIVRTSVDHGTALDLAGTGQANPGSLFEAFELAARLSC</sequence>
<dbReference type="GO" id="GO:0050570">
    <property type="term" value="F:4-hydroxythreonine-4-phosphate dehydrogenase activity"/>
    <property type="evidence" value="ECO:0007669"/>
    <property type="project" value="UniProtKB-UniRule"/>
</dbReference>
<keyword evidence="5 10" id="KW-0521">NADP</keyword>
<dbReference type="HAMAP" id="MF_00536">
    <property type="entry name" value="PdxA"/>
    <property type="match status" value="1"/>
</dbReference>
<reference evidence="11" key="2">
    <citation type="submission" date="2020-09" db="EMBL/GenBank/DDBJ databases">
        <authorList>
            <person name="Sun Q."/>
            <person name="Kim S."/>
        </authorList>
    </citation>
    <scope>NUCLEOTIDE SEQUENCE</scope>
    <source>
        <strain evidence="11">KCTC 32182</strain>
    </source>
</reference>
<comment type="function">
    <text evidence="10">Catalyzes the NAD(P)-dependent oxidation of 4-(phosphooxy)-L-threonine (HTP) into 2-amino-3-oxo-4-(phosphooxy)butyric acid which spontaneously decarboxylates to form 3-amino-2-oxopropyl phosphate (AHAP).</text>
</comment>
<gene>
    <name evidence="10 11" type="primary">pdxA</name>
    <name evidence="11" type="ORF">GCM10011289_11160</name>
</gene>
<dbReference type="InterPro" id="IPR037510">
    <property type="entry name" value="PdxA"/>
</dbReference>
<keyword evidence="1 10" id="KW-0963">Cytoplasm</keyword>
<feature type="binding site" evidence="10">
    <location>
        <position position="288"/>
    </location>
    <ligand>
        <name>substrate</name>
    </ligand>
</feature>
<proteinExistence type="inferred from homology"/>
<feature type="binding site" evidence="10">
    <location>
        <position position="133"/>
    </location>
    <ligand>
        <name>substrate</name>
    </ligand>
</feature>
<dbReference type="GO" id="GO:0008270">
    <property type="term" value="F:zinc ion binding"/>
    <property type="evidence" value="ECO:0007669"/>
    <property type="project" value="UniProtKB-UniRule"/>
</dbReference>
<evidence type="ECO:0000256" key="7">
    <source>
        <dbReference type="ARBA" id="ARBA00023027"/>
    </source>
</evidence>
<dbReference type="GO" id="GO:0005737">
    <property type="term" value="C:cytoplasm"/>
    <property type="evidence" value="ECO:0007669"/>
    <property type="project" value="UniProtKB-SubCell"/>
</dbReference>
<dbReference type="GO" id="GO:0051287">
    <property type="term" value="F:NAD binding"/>
    <property type="evidence" value="ECO:0007669"/>
    <property type="project" value="InterPro"/>
</dbReference>
<feature type="binding site" evidence="10">
    <location>
        <position position="279"/>
    </location>
    <ligand>
        <name>substrate</name>
    </ligand>
</feature>
<keyword evidence="3 10" id="KW-0862">Zinc</keyword>
<name>A0A918P0C8_9NEIS</name>
<feature type="binding site" evidence="10">
    <location>
        <position position="262"/>
    </location>
    <ligand>
        <name>a divalent metal cation</name>
        <dbReference type="ChEBI" id="CHEBI:60240"/>
        <note>ligand shared between dimeric partners</note>
    </ligand>
</feature>
<keyword evidence="6 10" id="KW-0560">Oxidoreductase</keyword>
<keyword evidence="8 10" id="KW-0664">Pyridoxine biosynthesis</keyword>
<feature type="binding site" evidence="10">
    <location>
        <position position="207"/>
    </location>
    <ligand>
        <name>a divalent metal cation</name>
        <dbReference type="ChEBI" id="CHEBI:60240"/>
        <note>ligand shared between dimeric partners</note>
    </ligand>
</feature>
<dbReference type="EMBL" id="BMYX01000004">
    <property type="protein sequence ID" value="GGY10011.1"/>
    <property type="molecule type" value="Genomic_DNA"/>
</dbReference>
<comment type="caution">
    <text evidence="11">The sequence shown here is derived from an EMBL/GenBank/DDBJ whole genome shotgun (WGS) entry which is preliminary data.</text>
</comment>
<feature type="binding site" evidence="10">
    <location>
        <position position="270"/>
    </location>
    <ligand>
        <name>substrate</name>
    </ligand>
</feature>
<evidence type="ECO:0000256" key="8">
    <source>
        <dbReference type="ARBA" id="ARBA00023096"/>
    </source>
</evidence>
<dbReference type="InterPro" id="IPR005255">
    <property type="entry name" value="PdxA_fam"/>
</dbReference>
<dbReference type="RefSeq" id="WP_189532096.1">
    <property type="nucleotide sequence ID" value="NZ_BMYX01000004.1"/>
</dbReference>
<dbReference type="GO" id="GO:0000287">
    <property type="term" value="F:magnesium ion binding"/>
    <property type="evidence" value="ECO:0007669"/>
    <property type="project" value="UniProtKB-UniRule"/>
</dbReference>
<accession>A0A918P0C8</accession>
<keyword evidence="7 10" id="KW-0520">NAD</keyword>
<comment type="cofactor">
    <cofactor evidence="10">
        <name>Zn(2+)</name>
        <dbReference type="ChEBI" id="CHEBI:29105"/>
    </cofactor>
    <cofactor evidence="10">
        <name>Mg(2+)</name>
        <dbReference type="ChEBI" id="CHEBI:18420"/>
    </cofactor>
    <cofactor evidence="10">
        <name>Co(2+)</name>
        <dbReference type="ChEBI" id="CHEBI:48828"/>
    </cofactor>
    <text evidence="10">Binds 1 divalent metal cation per subunit. Can use ions such as Zn(2+), Mg(2+) or Co(2+).</text>
</comment>